<evidence type="ECO:0000313" key="4">
    <source>
        <dbReference type="Proteomes" id="UP000030361"/>
    </source>
</evidence>
<accession>A0A1S6QJG2</accession>
<comment type="similarity">
    <text evidence="1">Belongs to the glycosyl hydrolase 25 family.</text>
</comment>
<evidence type="ECO:0000256" key="1">
    <source>
        <dbReference type="ARBA" id="ARBA00010646"/>
    </source>
</evidence>
<dbReference type="Pfam" id="PF01183">
    <property type="entry name" value="Glyco_hydro_25"/>
    <property type="match status" value="1"/>
</dbReference>
<reference evidence="3 4" key="1">
    <citation type="journal article" date="2015" name="Genome Announc.">
        <title>Genome Sequence of Lactobacillus curieae CCTCC M 2011381T, a Novel Producer of Gamma-aminobutyric Acid.</title>
        <authorList>
            <person name="Wang Y."/>
            <person name="Wang Y."/>
            <person name="Lang C."/>
            <person name="Wei D."/>
            <person name="Xu P."/>
            <person name="Xie J."/>
        </authorList>
    </citation>
    <scope>NUCLEOTIDE SEQUENCE [LARGE SCALE GENOMIC DNA]</scope>
    <source>
        <strain evidence="3 4">CCTCC M 2011381</strain>
    </source>
</reference>
<dbReference type="Proteomes" id="UP000030361">
    <property type="component" value="Chromosome"/>
</dbReference>
<dbReference type="AlphaFoldDB" id="A0A1S6QJG2"/>
<name>A0A1S6QJG2_9LACO</name>
<feature type="region of interest" description="Disordered" evidence="2">
    <location>
        <begin position="213"/>
        <end position="236"/>
    </location>
</feature>
<dbReference type="EMBL" id="CP018906">
    <property type="protein sequence ID" value="AQW21767.1"/>
    <property type="molecule type" value="Genomic_DNA"/>
</dbReference>
<dbReference type="KEGG" id="lcu:PL11_007500"/>
<dbReference type="RefSeq" id="WP_052127799.1">
    <property type="nucleotide sequence ID" value="NZ_CP018906.1"/>
</dbReference>
<dbReference type="GO" id="GO:0003796">
    <property type="term" value="F:lysozyme activity"/>
    <property type="evidence" value="ECO:0007669"/>
    <property type="project" value="InterPro"/>
</dbReference>
<dbReference type="GO" id="GO:0009253">
    <property type="term" value="P:peptidoglycan catabolic process"/>
    <property type="evidence" value="ECO:0007669"/>
    <property type="project" value="InterPro"/>
</dbReference>
<dbReference type="OrthoDB" id="2312598at2"/>
<protein>
    <submittedName>
        <fullName evidence="3">Uncharacterized protein</fullName>
    </submittedName>
</protein>
<keyword evidence="4" id="KW-1185">Reference proteome</keyword>
<sequence>MTREVADIASYQGSSIEYLKTLRKYASSLLVKLTEGSENGSAYVNPKAGAQVANGLQVFESVGVYHFFKGNSQYYGDNDPINEAKFFLKQALKLGLDKTTVMIIDVEDTSVMADATHDVNLFLKYLNDNGYMNTVVYASASWFKKGWATHYINKDALFNNAPIWVASYGSANSGVSGTNAWQYTNNGHGLNVDFSYDLDGCLSGIADYQVKSVNDTPTTDQPETPQPDQPAQPETTELESGMYTIVADYVTVYTDPKLQATANEQLAKSSVLVCVPADNTGKSLMIGRDMYITADQNKVQFKKG</sequence>
<dbReference type="InterPro" id="IPR002053">
    <property type="entry name" value="Glyco_hydro_25"/>
</dbReference>
<organism evidence="3 4">
    <name type="scientific">Lentilactobacillus curieae</name>
    <dbReference type="NCBI Taxonomy" id="1138822"/>
    <lineage>
        <taxon>Bacteria</taxon>
        <taxon>Bacillati</taxon>
        <taxon>Bacillota</taxon>
        <taxon>Bacilli</taxon>
        <taxon>Lactobacillales</taxon>
        <taxon>Lactobacillaceae</taxon>
        <taxon>Lentilactobacillus</taxon>
    </lineage>
</organism>
<proteinExistence type="inferred from homology"/>
<dbReference type="Gene3D" id="3.20.20.80">
    <property type="entry name" value="Glycosidases"/>
    <property type="match status" value="1"/>
</dbReference>
<dbReference type="PROSITE" id="PS51904">
    <property type="entry name" value="GLYCOSYL_HYDROL_F25_2"/>
    <property type="match status" value="1"/>
</dbReference>
<dbReference type="SUPFAM" id="SSF51445">
    <property type="entry name" value="(Trans)glycosidases"/>
    <property type="match status" value="1"/>
</dbReference>
<gene>
    <name evidence="3" type="ORF">PL11_007500</name>
</gene>
<dbReference type="GO" id="GO:0016998">
    <property type="term" value="P:cell wall macromolecule catabolic process"/>
    <property type="evidence" value="ECO:0007669"/>
    <property type="project" value="InterPro"/>
</dbReference>
<evidence type="ECO:0000313" key="3">
    <source>
        <dbReference type="EMBL" id="AQW21767.1"/>
    </source>
</evidence>
<dbReference type="InterPro" id="IPR017853">
    <property type="entry name" value="GH"/>
</dbReference>
<evidence type="ECO:0000256" key="2">
    <source>
        <dbReference type="SAM" id="MobiDB-lite"/>
    </source>
</evidence>